<keyword evidence="5 6" id="KW-0472">Membrane</keyword>
<dbReference type="Pfam" id="PF07690">
    <property type="entry name" value="MFS_1"/>
    <property type="match status" value="1"/>
</dbReference>
<feature type="transmembrane region" description="Helical" evidence="6">
    <location>
        <begin position="112"/>
        <end position="134"/>
    </location>
</feature>
<feature type="transmembrane region" description="Helical" evidence="6">
    <location>
        <begin position="343"/>
        <end position="364"/>
    </location>
</feature>
<feature type="transmembrane region" description="Helical" evidence="6">
    <location>
        <begin position="21"/>
        <end position="44"/>
    </location>
</feature>
<dbReference type="PANTHER" id="PTHR43124:SF5">
    <property type="entry name" value="PURINE RIBONUCLEOSIDE EFFLUX PUMP NEPI"/>
    <property type="match status" value="1"/>
</dbReference>
<dbReference type="GO" id="GO:0005886">
    <property type="term" value="C:plasma membrane"/>
    <property type="evidence" value="ECO:0007669"/>
    <property type="project" value="UniProtKB-SubCell"/>
</dbReference>
<dbReference type="InterPro" id="IPR020846">
    <property type="entry name" value="MFS_dom"/>
</dbReference>
<dbReference type="RefSeq" id="WP_077118245.1">
    <property type="nucleotide sequence ID" value="NZ_FMUE01000002.1"/>
</dbReference>
<feature type="transmembrane region" description="Helical" evidence="6">
    <location>
        <begin position="370"/>
        <end position="391"/>
    </location>
</feature>
<evidence type="ECO:0000256" key="2">
    <source>
        <dbReference type="ARBA" id="ARBA00022475"/>
    </source>
</evidence>
<feature type="transmembrane region" description="Helical" evidence="6">
    <location>
        <begin position="173"/>
        <end position="196"/>
    </location>
</feature>
<dbReference type="EMBL" id="FMUE01000002">
    <property type="protein sequence ID" value="SCX10892.1"/>
    <property type="molecule type" value="Genomic_DNA"/>
</dbReference>
<organism evidence="8 9">
    <name type="scientific">Agrobacterium rosae</name>
    <dbReference type="NCBI Taxonomy" id="1972867"/>
    <lineage>
        <taxon>Bacteria</taxon>
        <taxon>Pseudomonadati</taxon>
        <taxon>Pseudomonadota</taxon>
        <taxon>Alphaproteobacteria</taxon>
        <taxon>Hyphomicrobiales</taxon>
        <taxon>Rhizobiaceae</taxon>
        <taxon>Rhizobium/Agrobacterium group</taxon>
        <taxon>Agrobacterium</taxon>
    </lineage>
</organism>
<evidence type="ECO:0000256" key="3">
    <source>
        <dbReference type="ARBA" id="ARBA00022692"/>
    </source>
</evidence>
<feature type="transmembrane region" description="Helical" evidence="6">
    <location>
        <begin position="217"/>
        <end position="239"/>
    </location>
</feature>
<dbReference type="PROSITE" id="PS50850">
    <property type="entry name" value="MFS"/>
    <property type="match status" value="1"/>
</dbReference>
<dbReference type="STRING" id="1907666.DSM25559_0973"/>
<dbReference type="GO" id="GO:0022857">
    <property type="term" value="F:transmembrane transporter activity"/>
    <property type="evidence" value="ECO:0007669"/>
    <property type="project" value="InterPro"/>
</dbReference>
<gene>
    <name evidence="8" type="primary">nepI_1</name>
    <name evidence="8" type="ORF">DSM25559_0973</name>
</gene>
<feature type="transmembrane region" description="Helical" evidence="6">
    <location>
        <begin position="146"/>
        <end position="167"/>
    </location>
</feature>
<accession>A0A1R3TKU3</accession>
<feature type="transmembrane region" description="Helical" evidence="6">
    <location>
        <begin position="56"/>
        <end position="75"/>
    </location>
</feature>
<comment type="subcellular location">
    <subcellularLocation>
        <location evidence="1">Cell membrane</location>
        <topology evidence="1">Multi-pass membrane protein</topology>
    </subcellularLocation>
</comment>
<dbReference type="Proteomes" id="UP000187891">
    <property type="component" value="Unassembled WGS sequence"/>
</dbReference>
<evidence type="ECO:0000256" key="1">
    <source>
        <dbReference type="ARBA" id="ARBA00004651"/>
    </source>
</evidence>
<evidence type="ECO:0000256" key="6">
    <source>
        <dbReference type="SAM" id="Phobius"/>
    </source>
</evidence>
<protein>
    <submittedName>
        <fullName evidence="8">Purine ribonucleoside efflux pump NepI</fullName>
    </submittedName>
</protein>
<dbReference type="Gene3D" id="1.20.1250.20">
    <property type="entry name" value="MFS general substrate transporter like domains"/>
    <property type="match status" value="1"/>
</dbReference>
<dbReference type="InterPro" id="IPR011701">
    <property type="entry name" value="MFS"/>
</dbReference>
<feature type="transmembrane region" description="Helical" evidence="6">
    <location>
        <begin position="251"/>
        <end position="272"/>
    </location>
</feature>
<keyword evidence="4 6" id="KW-1133">Transmembrane helix</keyword>
<dbReference type="SUPFAM" id="SSF103473">
    <property type="entry name" value="MFS general substrate transporter"/>
    <property type="match status" value="1"/>
</dbReference>
<proteinExistence type="predicted"/>
<feature type="transmembrane region" description="Helical" evidence="6">
    <location>
        <begin position="87"/>
        <end position="106"/>
    </location>
</feature>
<keyword evidence="3 6" id="KW-0812">Transmembrane</keyword>
<dbReference type="PANTHER" id="PTHR43124">
    <property type="entry name" value="PURINE EFFLUX PUMP PBUE"/>
    <property type="match status" value="1"/>
</dbReference>
<feature type="domain" description="Major facilitator superfamily (MFS) profile" evidence="7">
    <location>
        <begin position="21"/>
        <end position="395"/>
    </location>
</feature>
<sequence length="400" mass="40780">MNPTFNSVSTDASPQAPNWGAVTSMALGVFGLVTAEFLPASLLTPIAAELGITEGAAGQAVTVTAVVGMVASLLITSVAQRIDRRHLMMFFSALLVISNLMVAAAPGMTVLLIGRLLLGVALGGFWAMSTAIVIRLVPPASIPRALSMVFSGVSAATIVAAPVGSYVGELAGWRTVFVLTALLGVIAFVMQFLTLPKLAPTGTTNVKTLGVVLARPGIALGLLAATLVFGGHFAFFTYLRPYLEADIGAGIGMVSALLLGFGLANFVGTLLAGSLISRSLKFSLAALPLLMAVIALLLVTTEPPLPIAAVLVAIWGFLFGAVPVSWSTWLARTIPDEAESAGGLLVASIQFAIAMGAAVGGIIFDMNGATSVFGTSGLILALAAIGIILGVKPRPQVSIA</sequence>
<dbReference type="CDD" id="cd17324">
    <property type="entry name" value="MFS_NepI_like"/>
    <property type="match status" value="1"/>
</dbReference>
<feature type="transmembrane region" description="Helical" evidence="6">
    <location>
        <begin position="307"/>
        <end position="331"/>
    </location>
</feature>
<keyword evidence="2" id="KW-1003">Cell membrane</keyword>
<evidence type="ECO:0000256" key="4">
    <source>
        <dbReference type="ARBA" id="ARBA00022989"/>
    </source>
</evidence>
<feature type="transmembrane region" description="Helical" evidence="6">
    <location>
        <begin position="284"/>
        <end position="301"/>
    </location>
</feature>
<evidence type="ECO:0000256" key="5">
    <source>
        <dbReference type="ARBA" id="ARBA00023136"/>
    </source>
</evidence>
<dbReference type="InterPro" id="IPR050189">
    <property type="entry name" value="MFS_Efflux_Transporters"/>
</dbReference>
<name>A0A1R3TKU3_9HYPH</name>
<dbReference type="InterPro" id="IPR036259">
    <property type="entry name" value="MFS_trans_sf"/>
</dbReference>
<evidence type="ECO:0000313" key="8">
    <source>
        <dbReference type="EMBL" id="SCX10892.1"/>
    </source>
</evidence>
<evidence type="ECO:0000259" key="7">
    <source>
        <dbReference type="PROSITE" id="PS50850"/>
    </source>
</evidence>
<reference evidence="9" key="1">
    <citation type="submission" date="2016-10" db="EMBL/GenBank/DDBJ databases">
        <authorList>
            <person name="Wibberg D."/>
        </authorList>
    </citation>
    <scope>NUCLEOTIDE SEQUENCE [LARGE SCALE GENOMIC DNA]</scope>
</reference>
<dbReference type="AlphaFoldDB" id="A0A1R3TKU3"/>
<evidence type="ECO:0000313" key="9">
    <source>
        <dbReference type="Proteomes" id="UP000187891"/>
    </source>
</evidence>